<dbReference type="EMBL" id="FOHW01000005">
    <property type="protein sequence ID" value="SES99734.1"/>
    <property type="molecule type" value="Genomic_DNA"/>
</dbReference>
<sequence length="101" mass="11140">MTPDEAIGIAIRQSRMAQRLAQEEIGASQSFVSDVERGKKSLTVQRLDAFAKTLGIQPSTLMIHAALISQPEMTIDELFETVRSELRRSCIDSQPPPSLAK</sequence>
<name>A0A1I0AZ92_9PSED</name>
<dbReference type="PROSITE" id="PS50943">
    <property type="entry name" value="HTH_CROC1"/>
    <property type="match status" value="1"/>
</dbReference>
<gene>
    <name evidence="2" type="ORF">SAMN05216197_1054</name>
</gene>
<dbReference type="Proteomes" id="UP000182332">
    <property type="component" value="Unassembled WGS sequence"/>
</dbReference>
<dbReference type="GO" id="GO:0003677">
    <property type="term" value="F:DNA binding"/>
    <property type="evidence" value="ECO:0007669"/>
    <property type="project" value="InterPro"/>
</dbReference>
<dbReference type="InterPro" id="IPR001387">
    <property type="entry name" value="Cro/C1-type_HTH"/>
</dbReference>
<evidence type="ECO:0000313" key="2">
    <source>
        <dbReference type="EMBL" id="SES99734.1"/>
    </source>
</evidence>
<reference evidence="2 3" key="1">
    <citation type="submission" date="2016-10" db="EMBL/GenBank/DDBJ databases">
        <authorList>
            <person name="de Groot N.N."/>
        </authorList>
    </citation>
    <scope>NUCLEOTIDE SEQUENCE [LARGE SCALE GENOMIC DNA]</scope>
    <source>
        <strain evidence="2 3">DSM 11363</strain>
    </source>
</reference>
<dbReference type="CDD" id="cd00093">
    <property type="entry name" value="HTH_XRE"/>
    <property type="match status" value="1"/>
</dbReference>
<dbReference type="Gene3D" id="1.10.260.40">
    <property type="entry name" value="lambda repressor-like DNA-binding domains"/>
    <property type="match status" value="1"/>
</dbReference>
<dbReference type="Pfam" id="PF01381">
    <property type="entry name" value="HTH_3"/>
    <property type="match status" value="1"/>
</dbReference>
<dbReference type="OrthoDB" id="8527218at2"/>
<evidence type="ECO:0000259" key="1">
    <source>
        <dbReference type="PROSITE" id="PS50943"/>
    </source>
</evidence>
<dbReference type="SUPFAM" id="SSF47413">
    <property type="entry name" value="lambda repressor-like DNA-binding domains"/>
    <property type="match status" value="1"/>
</dbReference>
<proteinExistence type="predicted"/>
<dbReference type="SMART" id="SM00530">
    <property type="entry name" value="HTH_XRE"/>
    <property type="match status" value="1"/>
</dbReference>
<accession>A0A1I0AZ92</accession>
<dbReference type="AlphaFoldDB" id="A0A1I0AZ92"/>
<evidence type="ECO:0000313" key="3">
    <source>
        <dbReference type="Proteomes" id="UP000182332"/>
    </source>
</evidence>
<organism evidence="2 3">
    <name type="scientific">Pseudomonas graminis</name>
    <dbReference type="NCBI Taxonomy" id="158627"/>
    <lineage>
        <taxon>Bacteria</taxon>
        <taxon>Pseudomonadati</taxon>
        <taxon>Pseudomonadota</taxon>
        <taxon>Gammaproteobacteria</taxon>
        <taxon>Pseudomonadales</taxon>
        <taxon>Pseudomonadaceae</taxon>
        <taxon>Pseudomonas</taxon>
    </lineage>
</organism>
<feature type="domain" description="HTH cro/C1-type" evidence="1">
    <location>
        <begin position="11"/>
        <end position="61"/>
    </location>
</feature>
<dbReference type="InterPro" id="IPR010982">
    <property type="entry name" value="Lambda_DNA-bd_dom_sf"/>
</dbReference>
<dbReference type="RefSeq" id="WP_074885823.1">
    <property type="nucleotide sequence ID" value="NZ_FOHW01000005.1"/>
</dbReference>
<protein>
    <submittedName>
        <fullName evidence="2">Helix-turn-helix</fullName>
    </submittedName>
</protein>